<dbReference type="CDD" id="cd08955">
    <property type="entry name" value="KR_2_FAS_SDR_x"/>
    <property type="match status" value="1"/>
</dbReference>
<dbReference type="SUPFAM" id="SSF51735">
    <property type="entry name" value="NAD(P)-binding Rossmann-fold domains"/>
    <property type="match status" value="2"/>
</dbReference>
<dbReference type="InterPro" id="IPR016036">
    <property type="entry name" value="Malonyl_transacylase_ACP-bd"/>
</dbReference>
<evidence type="ECO:0000256" key="5">
    <source>
        <dbReference type="ARBA" id="ARBA00023315"/>
    </source>
</evidence>
<dbReference type="InterPro" id="IPR009081">
    <property type="entry name" value="PP-bd_ACP"/>
</dbReference>
<dbReference type="CDD" id="cd00833">
    <property type="entry name" value="PKS"/>
    <property type="match status" value="1"/>
</dbReference>
<dbReference type="SMART" id="SM00822">
    <property type="entry name" value="PKS_KR"/>
    <property type="match status" value="1"/>
</dbReference>
<dbReference type="InterPro" id="IPR020841">
    <property type="entry name" value="PKS_Beta-ketoAc_synthase_dom"/>
</dbReference>
<dbReference type="PANTHER" id="PTHR43775">
    <property type="entry name" value="FATTY ACID SYNTHASE"/>
    <property type="match status" value="1"/>
</dbReference>
<dbReference type="InterPro" id="IPR036291">
    <property type="entry name" value="NAD(P)-bd_dom_sf"/>
</dbReference>
<dbReference type="Pfam" id="PF00698">
    <property type="entry name" value="Acyl_transf_1"/>
    <property type="match status" value="1"/>
</dbReference>
<evidence type="ECO:0000259" key="7">
    <source>
        <dbReference type="PROSITE" id="PS50075"/>
    </source>
</evidence>
<dbReference type="Gene3D" id="3.40.47.10">
    <property type="match status" value="1"/>
</dbReference>
<evidence type="ECO:0000256" key="4">
    <source>
        <dbReference type="ARBA" id="ARBA00023194"/>
    </source>
</evidence>
<dbReference type="GO" id="GO:0006633">
    <property type="term" value="P:fatty acid biosynthetic process"/>
    <property type="evidence" value="ECO:0007669"/>
    <property type="project" value="InterPro"/>
</dbReference>
<comment type="caution">
    <text evidence="9">The sequence shown here is derived from an EMBL/GenBank/DDBJ whole genome shotgun (WGS) entry which is preliminary data.</text>
</comment>
<dbReference type="SMART" id="SM00827">
    <property type="entry name" value="PKS_AT"/>
    <property type="match status" value="1"/>
</dbReference>
<gene>
    <name evidence="9" type="ORF">EYS09_02190</name>
</gene>
<name>A0A4Q9I2T5_STRKA</name>
<dbReference type="SMART" id="SM00825">
    <property type="entry name" value="PKS_KS"/>
    <property type="match status" value="1"/>
</dbReference>
<dbReference type="InterPro" id="IPR014030">
    <property type="entry name" value="Ketoacyl_synth_N"/>
</dbReference>
<keyword evidence="3" id="KW-0808">Transferase</keyword>
<dbReference type="InterPro" id="IPR016035">
    <property type="entry name" value="Acyl_Trfase/lysoPLipase"/>
</dbReference>
<dbReference type="Pfam" id="PF22621">
    <property type="entry name" value="CurL-like_PKS_C"/>
    <property type="match status" value="1"/>
</dbReference>
<dbReference type="InterPro" id="IPR036736">
    <property type="entry name" value="ACP-like_sf"/>
</dbReference>
<keyword evidence="5" id="KW-0012">Acyltransferase</keyword>
<dbReference type="InterPro" id="IPR013968">
    <property type="entry name" value="PKS_KR"/>
</dbReference>
<keyword evidence="10" id="KW-1185">Reference proteome</keyword>
<evidence type="ECO:0000256" key="6">
    <source>
        <dbReference type="SAM" id="MobiDB-lite"/>
    </source>
</evidence>
<evidence type="ECO:0000313" key="10">
    <source>
        <dbReference type="Proteomes" id="UP000292452"/>
    </source>
</evidence>
<dbReference type="GO" id="GO:0033068">
    <property type="term" value="P:macrolide biosynthetic process"/>
    <property type="evidence" value="ECO:0007669"/>
    <property type="project" value="UniProtKB-ARBA"/>
</dbReference>
<organism evidence="9 10">
    <name type="scientific">Streptomyces kasugaensis</name>
    <dbReference type="NCBI Taxonomy" id="1946"/>
    <lineage>
        <taxon>Bacteria</taxon>
        <taxon>Bacillati</taxon>
        <taxon>Actinomycetota</taxon>
        <taxon>Actinomycetes</taxon>
        <taxon>Kitasatosporales</taxon>
        <taxon>Streptomycetaceae</taxon>
        <taxon>Streptomyces</taxon>
    </lineage>
</organism>
<accession>A0A4Q9I2T5</accession>
<reference evidence="9 10" key="1">
    <citation type="submission" date="2019-02" db="EMBL/GenBank/DDBJ databases">
        <title>Draft Genome Sequence of Streptomyces sp. AM-2504, identified by 16S rRNA comparative analysis as a Streptomyces Kasugaensis strain.</title>
        <authorList>
            <person name="Napolioni V."/>
            <person name="Giuliodori A.M."/>
            <person name="Spurio R."/>
            <person name="Fabbretti A."/>
        </authorList>
    </citation>
    <scope>NUCLEOTIDE SEQUENCE [LARGE SCALE GENOMIC DNA]</scope>
    <source>
        <strain evidence="9 10">AM-2504</strain>
    </source>
</reference>
<evidence type="ECO:0000313" key="9">
    <source>
        <dbReference type="EMBL" id="TBO61259.1"/>
    </source>
</evidence>
<dbReference type="Pfam" id="PF00550">
    <property type="entry name" value="PP-binding"/>
    <property type="match status" value="1"/>
</dbReference>
<keyword evidence="4" id="KW-0045">Antibiotic biosynthesis</keyword>
<evidence type="ECO:0000256" key="3">
    <source>
        <dbReference type="ARBA" id="ARBA00022679"/>
    </source>
</evidence>
<dbReference type="InterPro" id="IPR001227">
    <property type="entry name" value="Ac_transferase_dom_sf"/>
</dbReference>
<dbReference type="InterPro" id="IPR014031">
    <property type="entry name" value="Ketoacyl_synth_C"/>
</dbReference>
<dbReference type="SUPFAM" id="SSF55048">
    <property type="entry name" value="Probable ACP-binding domain of malonyl-CoA ACP transacylase"/>
    <property type="match status" value="1"/>
</dbReference>
<dbReference type="GO" id="GO:0004315">
    <property type="term" value="F:3-oxoacyl-[acyl-carrier-protein] synthase activity"/>
    <property type="evidence" value="ECO:0007669"/>
    <property type="project" value="InterPro"/>
</dbReference>
<dbReference type="PROSITE" id="PS50075">
    <property type="entry name" value="CARRIER"/>
    <property type="match status" value="1"/>
</dbReference>
<evidence type="ECO:0000256" key="1">
    <source>
        <dbReference type="ARBA" id="ARBA00022450"/>
    </source>
</evidence>
<feature type="region of interest" description="Disordered" evidence="6">
    <location>
        <begin position="1596"/>
        <end position="1617"/>
    </location>
</feature>
<proteinExistence type="predicted"/>
<keyword evidence="1" id="KW-0596">Phosphopantetheine</keyword>
<dbReference type="GO" id="GO:0005886">
    <property type="term" value="C:plasma membrane"/>
    <property type="evidence" value="ECO:0007669"/>
    <property type="project" value="TreeGrafter"/>
</dbReference>
<keyword evidence="2" id="KW-0597">Phosphoprotein</keyword>
<dbReference type="Gene3D" id="3.40.366.10">
    <property type="entry name" value="Malonyl-Coenzyme A Acyl Carrier Protein, domain 2"/>
    <property type="match status" value="1"/>
</dbReference>
<feature type="domain" description="Ketosynthase family 3 (KS3)" evidence="8">
    <location>
        <begin position="36"/>
        <end position="459"/>
    </location>
</feature>
<dbReference type="EMBL" id="SIXH01000010">
    <property type="protein sequence ID" value="TBO61259.1"/>
    <property type="molecule type" value="Genomic_DNA"/>
</dbReference>
<dbReference type="GO" id="GO:0071770">
    <property type="term" value="P:DIM/DIP cell wall layer assembly"/>
    <property type="evidence" value="ECO:0007669"/>
    <property type="project" value="TreeGrafter"/>
</dbReference>
<dbReference type="Pfam" id="PF00109">
    <property type="entry name" value="ketoacyl-synt"/>
    <property type="match status" value="1"/>
</dbReference>
<dbReference type="InterPro" id="IPR020806">
    <property type="entry name" value="PKS_PP-bd"/>
</dbReference>
<dbReference type="Gene3D" id="3.40.50.720">
    <property type="entry name" value="NAD(P)-binding Rossmann-like Domain"/>
    <property type="match status" value="1"/>
</dbReference>
<dbReference type="PANTHER" id="PTHR43775:SF37">
    <property type="entry name" value="SI:DKEY-61P9.11"/>
    <property type="match status" value="1"/>
</dbReference>
<dbReference type="InterPro" id="IPR050091">
    <property type="entry name" value="PKS_NRPS_Biosynth_Enz"/>
</dbReference>
<dbReference type="InterPro" id="IPR014043">
    <property type="entry name" value="Acyl_transferase_dom"/>
</dbReference>
<dbReference type="Pfam" id="PF02801">
    <property type="entry name" value="Ketoacyl-synt_C"/>
    <property type="match status" value="1"/>
</dbReference>
<dbReference type="GO" id="GO:0031177">
    <property type="term" value="F:phosphopantetheine binding"/>
    <property type="evidence" value="ECO:0007669"/>
    <property type="project" value="InterPro"/>
</dbReference>
<dbReference type="InterPro" id="IPR016039">
    <property type="entry name" value="Thiolase-like"/>
</dbReference>
<dbReference type="PROSITE" id="PS52004">
    <property type="entry name" value="KS3_2"/>
    <property type="match status" value="1"/>
</dbReference>
<evidence type="ECO:0000259" key="8">
    <source>
        <dbReference type="PROSITE" id="PS52004"/>
    </source>
</evidence>
<dbReference type="InterPro" id="IPR018201">
    <property type="entry name" value="Ketoacyl_synth_AS"/>
</dbReference>
<feature type="compositionally biased region" description="Basic and acidic residues" evidence="6">
    <location>
        <begin position="1597"/>
        <end position="1617"/>
    </location>
</feature>
<dbReference type="SUPFAM" id="SSF53901">
    <property type="entry name" value="Thiolase-like"/>
    <property type="match status" value="1"/>
</dbReference>
<feature type="domain" description="Carrier" evidence="7">
    <location>
        <begin position="1486"/>
        <end position="1563"/>
    </location>
</feature>
<dbReference type="SUPFAM" id="SSF52151">
    <property type="entry name" value="FabD/lysophospholipase-like"/>
    <property type="match status" value="1"/>
</dbReference>
<evidence type="ECO:0000256" key="2">
    <source>
        <dbReference type="ARBA" id="ARBA00022553"/>
    </source>
</evidence>
<dbReference type="SMART" id="SM00823">
    <property type="entry name" value="PKS_PP"/>
    <property type="match status" value="1"/>
</dbReference>
<dbReference type="Gene3D" id="1.10.1200.10">
    <property type="entry name" value="ACP-like"/>
    <property type="match status" value="1"/>
</dbReference>
<dbReference type="Proteomes" id="UP000292452">
    <property type="component" value="Unassembled WGS sequence"/>
</dbReference>
<dbReference type="Pfam" id="PF08659">
    <property type="entry name" value="KR"/>
    <property type="match status" value="1"/>
</dbReference>
<dbReference type="FunFam" id="3.40.47.10:FF:000019">
    <property type="entry name" value="Polyketide synthase type I"/>
    <property type="match status" value="1"/>
</dbReference>
<dbReference type="SUPFAM" id="SSF47336">
    <property type="entry name" value="ACP-like"/>
    <property type="match status" value="1"/>
</dbReference>
<protein>
    <submittedName>
        <fullName evidence="9">Type I polyketide synthase</fullName>
    </submittedName>
</protein>
<dbReference type="GO" id="GO:0005737">
    <property type="term" value="C:cytoplasm"/>
    <property type="evidence" value="ECO:0007669"/>
    <property type="project" value="TreeGrafter"/>
</dbReference>
<dbReference type="RefSeq" id="WP_131121988.1">
    <property type="nucleotide sequence ID" value="NZ_SIXH01000010.1"/>
</dbReference>
<dbReference type="PROSITE" id="PS00606">
    <property type="entry name" value="KS3_1"/>
    <property type="match status" value="1"/>
</dbReference>
<sequence>MTPPEDKQTSAATLKRAYVAMERMQRRLDALEHAATEPIAIVGLGCRFPGGAVDADTYWEVLSKGIDAVTEIPADRWDAEAFFSETPAPGKVSTKSGGFLDHIDRFDHGFFGISRREAVFMDPQQRISLEVAWEALENAGIAPSSLAGSRTGVFMGVASFDFATETLHTPLDYTAHATTGFAHSVLPGRISYTLDLHGPSVAVDTACSSSLVAVHQACQSLRTKECDLALTGGVNVIVSPLPSVSFSQFGRMVSVDGRCKAFDASANGYVRSEGCGVVVLKRLSDAVRDGDAVLALIRGGALNQDGRSAGLTAPNGTAQREVLRAAVTAAGVRPDEVNFVEAHGTGTRIGDPIEVEALADVYGRPQGSPVYLGSCKTNIGHPEAAAGIAAFIKVVLSLQHAAIPGNVHFEELNPDISFAGTTFAVPTELTPWPATEGRRLAGVSSFGFSGTNAHLILEQAPDRAAAPRDDTRPRSVLALSAKSEQALAELATRYRDHLGADGTDGTDSVADVCYSANTGRSLFRHRLAVAGATRQDIAAELAAFTSGGPVGEGTASGEARGCETVFLFTGQGVQRTGMARGLYETQPVFREAVDRCAEILRPLLAKPLLSVLYPDDPGSQEINETGYAQPAVFAVEYAMAQLWMSWGIKPVAVLGHSFGEYVASCVAGAMSLADGLKLTVARSRLMQSLADTGAMAAISASELEVAEEIADWPDRISVAAVNGPASTTVSGDRELVERVCEVFAARDVRAKPLHITTSSHSPLIEPVLGPLRRAAEEITFTPSRIPLVSNLDGELWQWDQAPDADYWCRHARRPVRFAAGISTLLGLGYRTFIDVGPAPVLLGLVSDMLPPGHDALLLPSLRPQRNDWQVLSATVAQLHAAGADLDWAGFDAGYTRTKVRVPHYAFEQTSCWRAPRNAAVEAADGQVDTYAQDGPAAPDGADAFEDEDLLHRLAWQQAPDAAAPPPGGGGRTWLLLADGTGVADAVAAALTERGDRWVRAVPGTAYHYDGTGEATVRRDTAEDLARLLAELGPDTAGGLAVVHLWSLDTGAGEPADGAALLRAQHDGCMSAVRAAQALARTTATGPARLWLVTRGAVRTGEDGPAAPALAPATLWGLGRSLQQEHTAIWGGLIDLDPRDEPQALAARLTAEIGRGDGEDQTALRGAHRYLARLVREPAPEAPGRGFGWRRDAAYLVTGGLGGIGLAVARSMALAGARRLILVGRTGLPPRGTWTALPADDPAAHRVAAVRELESLGVSVRVEPLDVSDEEQVNAFLDRYDQEGHPPVRGVVHAAGVGDAVPLLDLEPDALEWHLRAKALGAWVLHRRFAERELDFFTLCSSTSSLLSSPFFAAYAAANAFLDALAELRRARGLPALSVNWGIWRDTGMATREAGSTPGLSRGMGTLRPGQALRVFHRLLRHEGAQIAVVPVDWPDWGRRYQEVSGSALLSELVGGRGSVPAARAVARRSRQLITRDELFALPGPERAPALSERLLRSVTAALDAQSVRPSADQPLLDLGVDSLMAVELKNEIEGGPGVSLPISAFLKEDASVDRIVEQIMARLSAGPGATAGDTGIRKAPRYEDAAAELLAELAGLPEERVRGRQDRQQDRREEGPK</sequence>
<dbReference type="Gene3D" id="3.30.70.3290">
    <property type="match status" value="1"/>
</dbReference>
<dbReference type="GO" id="GO:0004312">
    <property type="term" value="F:fatty acid synthase activity"/>
    <property type="evidence" value="ECO:0007669"/>
    <property type="project" value="TreeGrafter"/>
</dbReference>
<dbReference type="FunFam" id="3.40.366.10:FF:000002">
    <property type="entry name" value="Probable polyketide synthase 2"/>
    <property type="match status" value="1"/>
</dbReference>
<dbReference type="InterPro" id="IPR057326">
    <property type="entry name" value="KR_dom"/>
</dbReference>